<dbReference type="AlphaFoldDB" id="A0A8X6KH76"/>
<evidence type="ECO:0000313" key="2">
    <source>
        <dbReference type="Proteomes" id="UP000887013"/>
    </source>
</evidence>
<dbReference type="Proteomes" id="UP000887013">
    <property type="component" value="Unassembled WGS sequence"/>
</dbReference>
<dbReference type="EMBL" id="BMAW01091286">
    <property type="protein sequence ID" value="GFS48865.1"/>
    <property type="molecule type" value="Genomic_DNA"/>
</dbReference>
<gene>
    <name evidence="1" type="ORF">NPIL_409861</name>
</gene>
<proteinExistence type="predicted"/>
<organism evidence="1 2">
    <name type="scientific">Nephila pilipes</name>
    <name type="common">Giant wood spider</name>
    <name type="synonym">Nephila maculata</name>
    <dbReference type="NCBI Taxonomy" id="299642"/>
    <lineage>
        <taxon>Eukaryota</taxon>
        <taxon>Metazoa</taxon>
        <taxon>Ecdysozoa</taxon>
        <taxon>Arthropoda</taxon>
        <taxon>Chelicerata</taxon>
        <taxon>Arachnida</taxon>
        <taxon>Araneae</taxon>
        <taxon>Araneomorphae</taxon>
        <taxon>Entelegynae</taxon>
        <taxon>Araneoidea</taxon>
        <taxon>Nephilidae</taxon>
        <taxon>Nephila</taxon>
    </lineage>
</organism>
<evidence type="ECO:0000313" key="1">
    <source>
        <dbReference type="EMBL" id="GFS48865.1"/>
    </source>
</evidence>
<keyword evidence="2" id="KW-1185">Reference proteome</keyword>
<comment type="caution">
    <text evidence="1">The sequence shown here is derived from an EMBL/GenBank/DDBJ whole genome shotgun (WGS) entry which is preliminary data.</text>
</comment>
<name>A0A8X6KH76_NEPPI</name>
<reference evidence="1" key="1">
    <citation type="submission" date="2020-08" db="EMBL/GenBank/DDBJ databases">
        <title>Multicomponent nature underlies the extraordinary mechanical properties of spider dragline silk.</title>
        <authorList>
            <person name="Kono N."/>
            <person name="Nakamura H."/>
            <person name="Mori M."/>
            <person name="Yoshida Y."/>
            <person name="Ohtoshi R."/>
            <person name="Malay A.D."/>
            <person name="Moran D.A.P."/>
            <person name="Tomita M."/>
            <person name="Numata K."/>
            <person name="Arakawa K."/>
        </authorList>
    </citation>
    <scope>NUCLEOTIDE SEQUENCE</scope>
</reference>
<sequence>MDVLKLKLDISEAVVVTASANRSIIDEEDGINLVSPSVMRSKYYNSQAKKPCHDNKYDMYEHFPCADDISMSHKCKFENCKNGIKTHYEKGKAYLCLSKTKSCFKDFHCT</sequence>
<accession>A0A8X6KH76</accession>
<protein>
    <submittedName>
        <fullName evidence="1">Uncharacterized protein</fullName>
    </submittedName>
</protein>
<dbReference type="OrthoDB" id="6436761at2759"/>